<dbReference type="OrthoDB" id="9807853at2"/>
<dbReference type="SUPFAM" id="SSF140931">
    <property type="entry name" value="Fic-like"/>
    <property type="match status" value="1"/>
</dbReference>
<protein>
    <submittedName>
        <fullName evidence="5">Cell filamentation protein Fic</fullName>
    </submittedName>
</protein>
<dbReference type="GO" id="GO:0005524">
    <property type="term" value="F:ATP binding"/>
    <property type="evidence" value="ECO:0007669"/>
    <property type="project" value="UniProtKB-KW"/>
</dbReference>
<comment type="caution">
    <text evidence="5">The sequence shown here is derived from an EMBL/GenBank/DDBJ whole genome shotgun (WGS) entry which is preliminary data.</text>
</comment>
<feature type="domain" description="Fido" evidence="4">
    <location>
        <begin position="98"/>
        <end position="240"/>
    </location>
</feature>
<feature type="site" description="Important for autoinhibition of adenylyltransferase activity" evidence="3">
    <location>
        <position position="54"/>
    </location>
</feature>
<proteinExistence type="predicted"/>
<dbReference type="Pfam" id="PF02661">
    <property type="entry name" value="Fic"/>
    <property type="match status" value="1"/>
</dbReference>
<evidence type="ECO:0000256" key="1">
    <source>
        <dbReference type="PIRSR" id="PIRSR640198-1"/>
    </source>
</evidence>
<dbReference type="InterPro" id="IPR049514">
    <property type="entry name" value="Fic-like_C"/>
</dbReference>
<evidence type="ECO:0000313" key="6">
    <source>
        <dbReference type="Proteomes" id="UP000245506"/>
    </source>
</evidence>
<dbReference type="Proteomes" id="UP000245506">
    <property type="component" value="Unassembled WGS sequence"/>
</dbReference>
<evidence type="ECO:0000313" key="5">
    <source>
        <dbReference type="EMBL" id="PWQ94583.1"/>
    </source>
</evidence>
<evidence type="ECO:0000259" key="4">
    <source>
        <dbReference type="PROSITE" id="PS51459"/>
    </source>
</evidence>
<evidence type="ECO:0000256" key="2">
    <source>
        <dbReference type="PIRSR" id="PIRSR640198-2"/>
    </source>
</evidence>
<feature type="active site" evidence="1">
    <location>
        <position position="177"/>
    </location>
</feature>
<feature type="binding site" evidence="2">
    <location>
        <begin position="218"/>
        <end position="219"/>
    </location>
    <ligand>
        <name>ATP</name>
        <dbReference type="ChEBI" id="CHEBI:30616"/>
    </ligand>
</feature>
<gene>
    <name evidence="5" type="ORF">DKT75_14905</name>
</gene>
<keyword evidence="2" id="KW-0547">Nucleotide-binding</keyword>
<dbReference type="PANTHER" id="PTHR13504:SF38">
    <property type="entry name" value="FIDO DOMAIN-CONTAINING PROTEIN"/>
    <property type="match status" value="1"/>
</dbReference>
<dbReference type="AlphaFoldDB" id="A0A317CB92"/>
<dbReference type="Gene3D" id="1.10.3290.10">
    <property type="entry name" value="Fido-like domain"/>
    <property type="match status" value="1"/>
</dbReference>
<dbReference type="PROSITE" id="PS51459">
    <property type="entry name" value="FIDO"/>
    <property type="match status" value="1"/>
</dbReference>
<dbReference type="RefSeq" id="WP_109824232.1">
    <property type="nucleotide sequence ID" value="NZ_QGKL01000039.1"/>
</dbReference>
<dbReference type="PANTHER" id="PTHR13504">
    <property type="entry name" value="FIDO DOMAIN-CONTAINING PROTEIN DDB_G0283145"/>
    <property type="match status" value="1"/>
</dbReference>
<evidence type="ECO:0000256" key="3">
    <source>
        <dbReference type="PIRSR" id="PIRSR640198-3"/>
    </source>
</evidence>
<reference evidence="5 6" key="1">
    <citation type="submission" date="2018-05" db="EMBL/GenBank/DDBJ databases">
        <title>Leucothrix arctica sp. nov., isolated from Arctic seawater.</title>
        <authorList>
            <person name="Choi A."/>
            <person name="Baek K."/>
        </authorList>
    </citation>
    <scope>NUCLEOTIDE SEQUENCE [LARGE SCALE GENOMIC DNA]</scope>
    <source>
        <strain evidence="5 6">IMCC9719</strain>
    </source>
</reference>
<organism evidence="5 6">
    <name type="scientific">Leucothrix arctica</name>
    <dbReference type="NCBI Taxonomy" id="1481894"/>
    <lineage>
        <taxon>Bacteria</taxon>
        <taxon>Pseudomonadati</taxon>
        <taxon>Pseudomonadota</taxon>
        <taxon>Gammaproteobacteria</taxon>
        <taxon>Thiotrichales</taxon>
        <taxon>Thiotrichaceae</taxon>
        <taxon>Leucothrix</taxon>
    </lineage>
</organism>
<dbReference type="Pfam" id="PF21247">
    <property type="entry name" value="Fic-like_C"/>
    <property type="match status" value="1"/>
</dbReference>
<feature type="binding site" evidence="2">
    <location>
        <begin position="181"/>
        <end position="188"/>
    </location>
    <ligand>
        <name>ATP</name>
        <dbReference type="ChEBI" id="CHEBI:30616"/>
    </ligand>
</feature>
<keyword evidence="6" id="KW-1185">Reference proteome</keyword>
<dbReference type="InterPro" id="IPR003812">
    <property type="entry name" value="Fido"/>
</dbReference>
<dbReference type="InterPro" id="IPR040198">
    <property type="entry name" value="Fido_containing"/>
</dbReference>
<keyword evidence="2" id="KW-0067">ATP-binding</keyword>
<dbReference type="EMBL" id="QGKL01000039">
    <property type="protein sequence ID" value="PWQ94583.1"/>
    <property type="molecule type" value="Genomic_DNA"/>
</dbReference>
<dbReference type="InterPro" id="IPR036597">
    <property type="entry name" value="Fido-like_dom_sf"/>
</dbReference>
<accession>A0A317CB92</accession>
<name>A0A317CB92_9GAMM</name>
<sequence>MPYQPPFTLSAKVIHLVSSISEALGEINQEHLQSSPQLRKQNRIKTIAGTLAIEGNTLSLEQVTAIVDGKSVLGEPKEIAEVHGAIAAYEKLTEWDASSEADFLAAHGLLMREILSDAGKFRNKSVGIHKGKQVVHIAPPAGRVPHLVADLFDWAKTSDQHPLIISSVVHYELEFIHPFMDGNGRIGRLWQTLLLGQWKPIFFLLPLESVIKDRQQAYYDALEKADDVTDSLPFIEFILDAIDSVLQENRQNIAADSDQVSDQVKILLATLTEDYLSVPEMMELLSLTHRTSFRKNYLNPTLALGLIEMRYPESPRSPKQKYRKTTLPR</sequence>